<sequence length="223" mass="24479">MRADRVRDVQQRQPHLRRDVVRDGLRERVGCVLLAQPCLQLVVERPGGLHPRHDHLMALRIEQDPPQLLDVRHDEVEQRRSGLRPDVALQGGDGGLAASDRLGDDGRIGLDWGWRGAASRRPAGTLVRERQDEVTAIENGLQRVPDQRIASPQDLQEAGAARRRSQALGNVDEQPPAGLVHGLARRELSQGVPQRLHGIGHHLLMSDGDVDVVLSVAGLGDGE</sequence>
<dbReference type="Proteomes" id="UP000004221">
    <property type="component" value="Unassembled WGS sequence"/>
</dbReference>
<gene>
    <name evidence="2" type="ORF">NITHO_2930003</name>
</gene>
<evidence type="ECO:0000313" key="3">
    <source>
        <dbReference type="Proteomes" id="UP000004221"/>
    </source>
</evidence>
<evidence type="ECO:0000256" key="1">
    <source>
        <dbReference type="SAM" id="MobiDB-lite"/>
    </source>
</evidence>
<proteinExistence type="predicted"/>
<feature type="region of interest" description="Disordered" evidence="1">
    <location>
        <begin position="79"/>
        <end position="100"/>
    </location>
</feature>
<comment type="caution">
    <text evidence="2">The sequence shown here is derived from an EMBL/GenBank/DDBJ whole genome shotgun (WGS) entry which is preliminary data.</text>
</comment>
<keyword evidence="3" id="KW-1185">Reference proteome</keyword>
<reference evidence="2 3" key="1">
    <citation type="journal article" date="2012" name="ISME J.">
        <title>Nitrification expanded: discovery, physiology and genomics of a nitrite-oxidizing bacterium from the phylum Chloroflexi.</title>
        <authorList>
            <person name="Sorokin D.Y."/>
            <person name="Lucker S."/>
            <person name="Vejmelkova D."/>
            <person name="Kostrikina N.A."/>
            <person name="Kleerebezem R."/>
            <person name="Rijpstra W.I."/>
            <person name="Damste J.S."/>
            <person name="Le Paslier D."/>
            <person name="Muyzer G."/>
            <person name="Wagner M."/>
            <person name="van Loosdrecht M.C."/>
            <person name="Daims H."/>
        </authorList>
    </citation>
    <scope>NUCLEOTIDE SEQUENCE [LARGE SCALE GENOMIC DNA]</scope>
    <source>
        <strain evidence="3">none</strain>
    </source>
</reference>
<feature type="region of interest" description="Disordered" evidence="1">
    <location>
        <begin position="147"/>
        <end position="177"/>
    </location>
</feature>
<protein>
    <submittedName>
        <fullName evidence="2">Uncharacterized protein</fullName>
    </submittedName>
</protein>
<dbReference type="EMBL" id="CAGS01000216">
    <property type="protein sequence ID" value="CCF83973.1"/>
    <property type="molecule type" value="Genomic_DNA"/>
</dbReference>
<organism evidence="2 3">
    <name type="scientific">Nitrolancea hollandica Lb</name>
    <dbReference type="NCBI Taxonomy" id="1129897"/>
    <lineage>
        <taxon>Bacteria</taxon>
        <taxon>Pseudomonadati</taxon>
        <taxon>Thermomicrobiota</taxon>
        <taxon>Thermomicrobia</taxon>
        <taxon>Sphaerobacterales</taxon>
        <taxon>Sphaerobacterineae</taxon>
        <taxon>Sphaerobacteraceae</taxon>
        <taxon>Nitrolancea</taxon>
    </lineage>
</organism>
<dbReference type="AlphaFoldDB" id="I4EH11"/>
<accession>I4EH11</accession>
<evidence type="ECO:0000313" key="2">
    <source>
        <dbReference type="EMBL" id="CCF83973.1"/>
    </source>
</evidence>
<name>I4EH11_9BACT</name>